<keyword evidence="3" id="KW-1185">Reference proteome</keyword>
<evidence type="ECO:0000313" key="3">
    <source>
        <dbReference type="Proteomes" id="UP000002051"/>
    </source>
</evidence>
<dbReference type="PaxDb" id="3880-AES67315"/>
<sequence length="63" mass="7547">MASLELTSVTVRSYALEIINEEIHTRLIPFMFSFARDEKIFDLRDIMRSSSKYMSKNERLRMK</sequence>
<proteinExistence type="predicted"/>
<accession>A0A0C3V7H4</accession>
<evidence type="ECO:0000313" key="1">
    <source>
        <dbReference type="EMBL" id="AES67315.2"/>
    </source>
</evidence>
<reference evidence="1 3" key="1">
    <citation type="journal article" date="2011" name="Nature">
        <title>The Medicago genome provides insight into the evolution of rhizobial symbioses.</title>
        <authorList>
            <person name="Young N.D."/>
            <person name="Debelle F."/>
            <person name="Oldroyd G.E."/>
            <person name="Geurts R."/>
            <person name="Cannon S.B."/>
            <person name="Udvardi M.K."/>
            <person name="Benedito V.A."/>
            <person name="Mayer K.F."/>
            <person name="Gouzy J."/>
            <person name="Schoof H."/>
            <person name="Van de Peer Y."/>
            <person name="Proost S."/>
            <person name="Cook D.R."/>
            <person name="Meyers B.C."/>
            <person name="Spannagl M."/>
            <person name="Cheung F."/>
            <person name="De Mita S."/>
            <person name="Krishnakumar V."/>
            <person name="Gundlach H."/>
            <person name="Zhou S."/>
            <person name="Mudge J."/>
            <person name="Bharti A.K."/>
            <person name="Murray J.D."/>
            <person name="Naoumkina M.A."/>
            <person name="Rosen B."/>
            <person name="Silverstein K.A."/>
            <person name="Tang H."/>
            <person name="Rombauts S."/>
            <person name="Zhao P.X."/>
            <person name="Zhou P."/>
            <person name="Barbe V."/>
            <person name="Bardou P."/>
            <person name="Bechner M."/>
            <person name="Bellec A."/>
            <person name="Berger A."/>
            <person name="Berges H."/>
            <person name="Bidwell S."/>
            <person name="Bisseling T."/>
            <person name="Choisne N."/>
            <person name="Couloux A."/>
            <person name="Denny R."/>
            <person name="Deshpande S."/>
            <person name="Dai X."/>
            <person name="Doyle J.J."/>
            <person name="Dudez A.M."/>
            <person name="Farmer A.D."/>
            <person name="Fouteau S."/>
            <person name="Franken C."/>
            <person name="Gibelin C."/>
            <person name="Gish J."/>
            <person name="Goldstein S."/>
            <person name="Gonzalez A.J."/>
            <person name="Green P.J."/>
            <person name="Hallab A."/>
            <person name="Hartog M."/>
            <person name="Hua A."/>
            <person name="Humphray S.J."/>
            <person name="Jeong D.H."/>
            <person name="Jing Y."/>
            <person name="Jocker A."/>
            <person name="Kenton S.M."/>
            <person name="Kim D.J."/>
            <person name="Klee K."/>
            <person name="Lai H."/>
            <person name="Lang C."/>
            <person name="Lin S."/>
            <person name="Macmil S.L."/>
            <person name="Magdelenat G."/>
            <person name="Matthews L."/>
            <person name="McCorrison J."/>
            <person name="Monaghan E.L."/>
            <person name="Mun J.H."/>
            <person name="Najar F.Z."/>
            <person name="Nicholson C."/>
            <person name="Noirot C."/>
            <person name="O'Bleness M."/>
            <person name="Paule C.R."/>
            <person name="Poulain J."/>
            <person name="Prion F."/>
            <person name="Qin B."/>
            <person name="Qu C."/>
            <person name="Retzel E.F."/>
            <person name="Riddle C."/>
            <person name="Sallet E."/>
            <person name="Samain S."/>
            <person name="Samson N."/>
            <person name="Sanders I."/>
            <person name="Saurat O."/>
            <person name="Scarpelli C."/>
            <person name="Schiex T."/>
            <person name="Segurens B."/>
            <person name="Severin A.J."/>
            <person name="Sherrier D.J."/>
            <person name="Shi R."/>
            <person name="Sims S."/>
            <person name="Singer S.R."/>
            <person name="Sinharoy S."/>
            <person name="Sterck L."/>
            <person name="Viollet A."/>
            <person name="Wang B.B."/>
            <person name="Wang K."/>
            <person name="Wang M."/>
            <person name="Wang X."/>
            <person name="Warfsmann J."/>
            <person name="Weissenbach J."/>
            <person name="White D.D."/>
            <person name="White J.D."/>
            <person name="Wiley G.B."/>
            <person name="Wincker P."/>
            <person name="Xing Y."/>
            <person name="Yang L."/>
            <person name="Yao Z."/>
            <person name="Ying F."/>
            <person name="Zhai J."/>
            <person name="Zhou L."/>
            <person name="Zuber A."/>
            <person name="Denarie J."/>
            <person name="Dixon R.A."/>
            <person name="May G.D."/>
            <person name="Schwartz D.C."/>
            <person name="Rogers J."/>
            <person name="Quetier F."/>
            <person name="Town C.D."/>
            <person name="Roe B.A."/>
        </authorList>
    </citation>
    <scope>NUCLEOTIDE SEQUENCE [LARGE SCALE GENOMIC DNA]</scope>
    <source>
        <strain evidence="1">A17</strain>
        <strain evidence="2 3">cv. Jemalong A17</strain>
    </source>
</reference>
<dbReference type="Proteomes" id="UP000002051">
    <property type="component" value="Chromosome 2"/>
</dbReference>
<dbReference type="EnsemblPlants" id="AES67315">
    <property type="protein sequence ID" value="AES67315"/>
    <property type="gene ID" value="MTR_2g089230"/>
</dbReference>
<reference evidence="1 3" key="2">
    <citation type="journal article" date="2014" name="BMC Genomics">
        <title>An improved genome release (version Mt4.0) for the model legume Medicago truncatula.</title>
        <authorList>
            <person name="Tang H."/>
            <person name="Krishnakumar V."/>
            <person name="Bidwell S."/>
            <person name="Rosen B."/>
            <person name="Chan A."/>
            <person name="Zhou S."/>
            <person name="Gentzbittel L."/>
            <person name="Childs K.L."/>
            <person name="Yandell M."/>
            <person name="Gundlach H."/>
            <person name="Mayer K.F."/>
            <person name="Schwartz D.C."/>
            <person name="Town C.D."/>
        </authorList>
    </citation>
    <scope>GENOME REANNOTATION</scope>
    <source>
        <strain evidence="2 3">cv. Jemalong A17</strain>
    </source>
</reference>
<dbReference type="HOGENOM" id="CLU_2889123_0_0_1"/>
<gene>
    <name evidence="1" type="ordered locus">MTR_2g089230</name>
</gene>
<dbReference type="eggNOG" id="KOG0157">
    <property type="taxonomic scope" value="Eukaryota"/>
</dbReference>
<accession>G7IRK6</accession>
<reference evidence="2" key="3">
    <citation type="submission" date="2015-04" db="UniProtKB">
        <authorList>
            <consortium name="EnsemblPlants"/>
        </authorList>
    </citation>
    <scope>IDENTIFICATION</scope>
    <source>
        <strain evidence="2">cv. Jemalong A17</strain>
    </source>
</reference>
<protein>
    <submittedName>
        <fullName evidence="1">Cytochrome P450 family 94 protein, putative</fullName>
    </submittedName>
</protein>
<evidence type="ECO:0000313" key="2">
    <source>
        <dbReference type="EnsemblPlants" id="AES67315"/>
    </source>
</evidence>
<name>G7IRK6_MEDTR</name>
<dbReference type="EMBL" id="CM001218">
    <property type="protein sequence ID" value="AES67315.2"/>
    <property type="molecule type" value="Genomic_DNA"/>
</dbReference>
<organism evidence="1 3">
    <name type="scientific">Medicago truncatula</name>
    <name type="common">Barrel medic</name>
    <name type="synonym">Medicago tribuloides</name>
    <dbReference type="NCBI Taxonomy" id="3880"/>
    <lineage>
        <taxon>Eukaryota</taxon>
        <taxon>Viridiplantae</taxon>
        <taxon>Streptophyta</taxon>
        <taxon>Embryophyta</taxon>
        <taxon>Tracheophyta</taxon>
        <taxon>Spermatophyta</taxon>
        <taxon>Magnoliopsida</taxon>
        <taxon>eudicotyledons</taxon>
        <taxon>Gunneridae</taxon>
        <taxon>Pentapetalae</taxon>
        <taxon>rosids</taxon>
        <taxon>fabids</taxon>
        <taxon>Fabales</taxon>
        <taxon>Fabaceae</taxon>
        <taxon>Papilionoideae</taxon>
        <taxon>50 kb inversion clade</taxon>
        <taxon>NPAAA clade</taxon>
        <taxon>Hologalegina</taxon>
        <taxon>IRL clade</taxon>
        <taxon>Trifolieae</taxon>
        <taxon>Medicago</taxon>
    </lineage>
</organism>
<dbReference type="AlphaFoldDB" id="G7IRK6"/>